<comment type="caution">
    <text evidence="2">The sequence shown here is derived from an EMBL/GenBank/DDBJ whole genome shotgun (WGS) entry which is preliminary data.</text>
</comment>
<feature type="compositionally biased region" description="Polar residues" evidence="1">
    <location>
        <begin position="114"/>
        <end position="123"/>
    </location>
</feature>
<gene>
    <name evidence="2" type="ORF">Tci_641411</name>
</gene>
<feature type="non-terminal residue" evidence="2">
    <location>
        <position position="516"/>
    </location>
</feature>
<reference evidence="2" key="1">
    <citation type="journal article" date="2019" name="Sci. Rep.">
        <title>Draft genome of Tanacetum cinerariifolium, the natural source of mosquito coil.</title>
        <authorList>
            <person name="Yamashiro T."/>
            <person name="Shiraishi A."/>
            <person name="Satake H."/>
            <person name="Nakayama K."/>
        </authorList>
    </citation>
    <scope>NUCLEOTIDE SEQUENCE</scope>
</reference>
<protein>
    <submittedName>
        <fullName evidence="2">RNA-directed DNA polymerase, eukaryota, reverse transcriptase zinc-binding domain protein</fullName>
    </submittedName>
</protein>
<accession>A0A699K3D9</accession>
<name>A0A699K3D9_TANCI</name>
<keyword evidence="2" id="KW-0548">Nucleotidyltransferase</keyword>
<feature type="region of interest" description="Disordered" evidence="1">
    <location>
        <begin position="170"/>
        <end position="190"/>
    </location>
</feature>
<keyword evidence="2" id="KW-0808">Transferase</keyword>
<organism evidence="2">
    <name type="scientific">Tanacetum cinerariifolium</name>
    <name type="common">Dalmatian daisy</name>
    <name type="synonym">Chrysanthemum cinerariifolium</name>
    <dbReference type="NCBI Taxonomy" id="118510"/>
    <lineage>
        <taxon>Eukaryota</taxon>
        <taxon>Viridiplantae</taxon>
        <taxon>Streptophyta</taxon>
        <taxon>Embryophyta</taxon>
        <taxon>Tracheophyta</taxon>
        <taxon>Spermatophyta</taxon>
        <taxon>Magnoliopsida</taxon>
        <taxon>eudicotyledons</taxon>
        <taxon>Gunneridae</taxon>
        <taxon>Pentapetalae</taxon>
        <taxon>asterids</taxon>
        <taxon>campanulids</taxon>
        <taxon>Asterales</taxon>
        <taxon>Asteraceae</taxon>
        <taxon>Asteroideae</taxon>
        <taxon>Anthemideae</taxon>
        <taxon>Anthemidinae</taxon>
        <taxon>Tanacetum</taxon>
    </lineage>
</organism>
<dbReference type="AlphaFoldDB" id="A0A699K3D9"/>
<feature type="compositionally biased region" description="Polar residues" evidence="1">
    <location>
        <begin position="131"/>
        <end position="144"/>
    </location>
</feature>
<dbReference type="EMBL" id="BKCJ010470300">
    <property type="protein sequence ID" value="GFA69439.1"/>
    <property type="molecule type" value="Genomic_DNA"/>
</dbReference>
<keyword evidence="2" id="KW-0695">RNA-directed DNA polymerase</keyword>
<evidence type="ECO:0000256" key="1">
    <source>
        <dbReference type="SAM" id="MobiDB-lite"/>
    </source>
</evidence>
<evidence type="ECO:0000313" key="2">
    <source>
        <dbReference type="EMBL" id="GFA69439.1"/>
    </source>
</evidence>
<proteinExistence type="predicted"/>
<dbReference type="GO" id="GO:0003964">
    <property type="term" value="F:RNA-directed DNA polymerase activity"/>
    <property type="evidence" value="ECO:0007669"/>
    <property type="project" value="UniProtKB-KW"/>
</dbReference>
<sequence length="516" mass="59293">MAVVESFKMVYRGKTCWVRAIEVPGWVPDFEDDCNDDDFESNDGTQVAEGPEESVGKCNDLEGESDSEAIHETRFEDEPMDKFDDINSIPHSKQQSEDPFGVYEFLNKKKKVTNNEGASQNSPTYPPGFTPNDNAEDNINTSNVEPVERGHNGDKKEEEFVVSHNQDRNDADVDANESTCSGHFKKSTGPRTGGSIIQLIEDLVNVGQTMGYDITRCMKNMENIIESQGVDGDVVTMGDFNECEYLFDHRLILLRESIYDYGPIPFKFYHYLFEIDGFDKLVEDSWNEIHVVDNNAYVRFMKKLKLLKGRIKAWNSSYKELTNCRKNTFKTELINLDSFLDRGEGIVTDVTRRSDVVCILQDIEKTEAMEVAQKAKIKWAVEGDENSKYYHGIFNNKRNNLAIRGVLVDGNWVESRQLVKNEFYAHFKQRFKKPNLSGIQFDREFPNKICSEQAVDLEREVSKEEVKRAMWDCGIDKAPGPDGFTFGFYRHFWNLIECAVIKAVKWFFLHERIPSG</sequence>
<feature type="region of interest" description="Disordered" evidence="1">
    <location>
        <begin position="38"/>
        <end position="63"/>
    </location>
</feature>
<feature type="region of interest" description="Disordered" evidence="1">
    <location>
        <begin position="113"/>
        <end position="154"/>
    </location>
</feature>